<accession>A0ABU9WEY2</accession>
<evidence type="ECO:0000313" key="3">
    <source>
        <dbReference type="EMBL" id="MEN2470604.1"/>
    </source>
</evidence>
<sequence>MVQVREQVAMWQIIQPDEPAREIVRRLKDGAVFSPKQIFDIHGDHVLAVDFFSGVQLTYRDVDRMSSVVCSKINMLGAVAGDRIVLAFGNTLEFVISYFAVLRQGMIAVPVDPDWSPEKVDQILEQTETRIILHQAGISISKAGLNSEMIEYRNLILNEPADVLDVTLEANNPVAILYTSGTTGSSKGAVIKCGRFIENIVDYGLDLGVGAGTRFIVSMPMSHIDGWTYSTLQPFLFGAGAVITPPFNAQVAATFDRVVADGGGNVFVCVPAMLSGLLRMKPRYRKNIHGRLDFVICGSSRLDESLKDAFESAFGAPILENYGSTEALLVAYYTKDVPFRSGSVGRIPAKCTVRIGDDGEIMIRSPYIFDGYYKNPDRTAAAFRDGWYLIGDIGTVDEDGYLFLGGRKGDVINRGGIKINPRDIDDVIASHPCVVDSATIGIENERASQDVYSFVQLSGDAGDLDEYLMARLSPELRPLRVVRVPALPRNHLGKIVRAELLALKIRFEHN</sequence>
<dbReference type="RefSeq" id="WP_343492054.1">
    <property type="nucleotide sequence ID" value="NZ_JBCPYA010000003.1"/>
</dbReference>
<dbReference type="InterPro" id="IPR045851">
    <property type="entry name" value="AMP-bd_C_sf"/>
</dbReference>
<evidence type="ECO:0000259" key="1">
    <source>
        <dbReference type="Pfam" id="PF00501"/>
    </source>
</evidence>
<dbReference type="EMBL" id="JBCPYA010000003">
    <property type="protein sequence ID" value="MEN2470604.1"/>
    <property type="molecule type" value="Genomic_DNA"/>
</dbReference>
<organism evidence="3 4">
    <name type="scientific">Burkholderia theae</name>
    <dbReference type="NCBI Taxonomy" id="3143496"/>
    <lineage>
        <taxon>Bacteria</taxon>
        <taxon>Pseudomonadati</taxon>
        <taxon>Pseudomonadota</taxon>
        <taxon>Betaproteobacteria</taxon>
        <taxon>Burkholderiales</taxon>
        <taxon>Burkholderiaceae</taxon>
        <taxon>Burkholderia</taxon>
    </lineage>
</organism>
<reference evidence="3 4" key="1">
    <citation type="submission" date="2024-05" db="EMBL/GenBank/DDBJ databases">
        <title>Burkholderia sp. Nov. a novel bacteria isolated from rhizosphere soil of Camellia sinensis.</title>
        <authorList>
            <person name="Dong Y."/>
        </authorList>
    </citation>
    <scope>NUCLEOTIDE SEQUENCE [LARGE SCALE GENOMIC DNA]</scope>
    <source>
        <strain evidence="3 4">GS2Y</strain>
    </source>
</reference>
<feature type="domain" description="AMP-binding enzyme C-terminal" evidence="2">
    <location>
        <begin position="424"/>
        <end position="494"/>
    </location>
</feature>
<dbReference type="PANTHER" id="PTHR43201:SF32">
    <property type="entry name" value="2-SUCCINYLBENZOATE--COA LIGASE, CHLOROPLASTIC_PEROXISOMAL"/>
    <property type="match status" value="1"/>
</dbReference>
<dbReference type="Gene3D" id="3.40.50.12780">
    <property type="entry name" value="N-terminal domain of ligase-like"/>
    <property type="match status" value="1"/>
</dbReference>
<name>A0ABU9WEY2_9BURK</name>
<dbReference type="PROSITE" id="PS00455">
    <property type="entry name" value="AMP_BINDING"/>
    <property type="match status" value="1"/>
</dbReference>
<dbReference type="InterPro" id="IPR020845">
    <property type="entry name" value="AMP-binding_CS"/>
</dbReference>
<dbReference type="InterPro" id="IPR042099">
    <property type="entry name" value="ANL_N_sf"/>
</dbReference>
<dbReference type="InterPro" id="IPR000873">
    <property type="entry name" value="AMP-dep_synth/lig_dom"/>
</dbReference>
<dbReference type="Gene3D" id="3.30.300.30">
    <property type="match status" value="1"/>
</dbReference>
<protein>
    <submittedName>
        <fullName evidence="3">Class I adenylate-forming enzyme family protein</fullName>
    </submittedName>
</protein>
<evidence type="ECO:0000259" key="2">
    <source>
        <dbReference type="Pfam" id="PF13193"/>
    </source>
</evidence>
<keyword evidence="4" id="KW-1185">Reference proteome</keyword>
<dbReference type="SUPFAM" id="SSF56801">
    <property type="entry name" value="Acetyl-CoA synthetase-like"/>
    <property type="match status" value="1"/>
</dbReference>
<dbReference type="Proteomes" id="UP001466933">
    <property type="component" value="Unassembled WGS sequence"/>
</dbReference>
<evidence type="ECO:0000313" key="4">
    <source>
        <dbReference type="Proteomes" id="UP001466933"/>
    </source>
</evidence>
<gene>
    <name evidence="3" type="ORF">VOI36_11945</name>
</gene>
<comment type="caution">
    <text evidence="3">The sequence shown here is derived from an EMBL/GenBank/DDBJ whole genome shotgun (WGS) entry which is preliminary data.</text>
</comment>
<proteinExistence type="predicted"/>
<dbReference type="Pfam" id="PF13193">
    <property type="entry name" value="AMP-binding_C"/>
    <property type="match status" value="1"/>
</dbReference>
<feature type="domain" description="AMP-dependent synthetase/ligase" evidence="1">
    <location>
        <begin position="44"/>
        <end position="373"/>
    </location>
</feature>
<dbReference type="InterPro" id="IPR025110">
    <property type="entry name" value="AMP-bd_C"/>
</dbReference>
<dbReference type="Pfam" id="PF00501">
    <property type="entry name" value="AMP-binding"/>
    <property type="match status" value="1"/>
</dbReference>
<dbReference type="PANTHER" id="PTHR43201">
    <property type="entry name" value="ACYL-COA SYNTHETASE"/>
    <property type="match status" value="1"/>
</dbReference>